<accession>A0A8J3DBC1</accession>
<dbReference type="EC" id="2.7.4.16" evidence="2"/>
<dbReference type="SUPFAM" id="SSF55326">
    <property type="entry name" value="PurM N-terminal domain-like"/>
    <property type="match status" value="1"/>
</dbReference>
<dbReference type="GO" id="GO:0009228">
    <property type="term" value="P:thiamine biosynthetic process"/>
    <property type="evidence" value="ECO:0007669"/>
    <property type="project" value="UniProtKB-KW"/>
</dbReference>
<dbReference type="InterPro" id="IPR036921">
    <property type="entry name" value="PurM-like_N_sf"/>
</dbReference>
<reference evidence="4" key="1">
    <citation type="journal article" date="2014" name="Int. J. Syst. Evol. Microbiol.">
        <title>Complete genome sequence of Corynebacterium casei LMG S-19264T (=DSM 44701T), isolated from a smear-ripened cheese.</title>
        <authorList>
            <consortium name="US DOE Joint Genome Institute (JGI-PGF)"/>
            <person name="Walter F."/>
            <person name="Albersmeier A."/>
            <person name="Kalinowski J."/>
            <person name="Ruckert C."/>
        </authorList>
    </citation>
    <scope>NUCLEOTIDE SEQUENCE</scope>
    <source>
        <strain evidence="4">KCTC 12870</strain>
    </source>
</reference>
<dbReference type="InterPro" id="IPR016188">
    <property type="entry name" value="PurM-like_N"/>
</dbReference>
<comment type="catalytic activity">
    <reaction evidence="2">
        <text>thiamine phosphate + ATP = thiamine diphosphate + ADP</text>
        <dbReference type="Rhea" id="RHEA:15913"/>
        <dbReference type="ChEBI" id="CHEBI:30616"/>
        <dbReference type="ChEBI" id="CHEBI:37575"/>
        <dbReference type="ChEBI" id="CHEBI:58937"/>
        <dbReference type="ChEBI" id="CHEBI:456216"/>
        <dbReference type="EC" id="2.7.4.16"/>
    </reaction>
</comment>
<name>A0A8J3DBC1_9BACT</name>
<dbReference type="EMBL" id="BMXG01000008">
    <property type="protein sequence ID" value="GHC00556.1"/>
    <property type="molecule type" value="Genomic_DNA"/>
</dbReference>
<dbReference type="Proteomes" id="UP000642829">
    <property type="component" value="Unassembled WGS sequence"/>
</dbReference>
<evidence type="ECO:0000256" key="2">
    <source>
        <dbReference type="HAMAP-Rule" id="MF_02128"/>
    </source>
</evidence>
<reference evidence="4" key="2">
    <citation type="submission" date="2020-09" db="EMBL/GenBank/DDBJ databases">
        <authorList>
            <person name="Sun Q."/>
            <person name="Kim S."/>
        </authorList>
    </citation>
    <scope>NUCLEOTIDE SEQUENCE</scope>
    <source>
        <strain evidence="4">KCTC 12870</strain>
    </source>
</reference>
<gene>
    <name evidence="2 4" type="primary">thiL</name>
    <name evidence="4" type="ORF">GCM10007047_16200</name>
</gene>
<comment type="function">
    <text evidence="2">Catalyzes the ATP-dependent phosphorylation of thiamine-monophosphate (TMP) to form thiamine-pyrophosphate (TPP), the active form of vitamin B1.</text>
</comment>
<feature type="binding site" evidence="2">
    <location>
        <position position="117"/>
    </location>
    <ligand>
        <name>ATP</name>
        <dbReference type="ChEBI" id="CHEBI:30616"/>
    </ligand>
</feature>
<feature type="binding site" evidence="2">
    <location>
        <position position="209"/>
    </location>
    <ligand>
        <name>Mg(2+)</name>
        <dbReference type="ChEBI" id="CHEBI:18420"/>
        <label>3</label>
    </ligand>
</feature>
<feature type="binding site" evidence="2">
    <location>
        <position position="59"/>
    </location>
    <ligand>
        <name>Mg(2+)</name>
        <dbReference type="ChEBI" id="CHEBI:18420"/>
        <label>1</label>
    </ligand>
</feature>
<feature type="binding site" evidence="2">
    <location>
        <position position="212"/>
    </location>
    <ligand>
        <name>Mg(2+)</name>
        <dbReference type="ChEBI" id="CHEBI:18420"/>
        <label>5</label>
    </ligand>
</feature>
<dbReference type="Pfam" id="PF00586">
    <property type="entry name" value="AIRS"/>
    <property type="match status" value="1"/>
</dbReference>
<feature type="binding site" evidence="2">
    <location>
        <position position="135"/>
    </location>
    <ligand>
        <name>Mg(2+)</name>
        <dbReference type="ChEBI" id="CHEBI:18420"/>
        <label>1</label>
    </ligand>
</feature>
<dbReference type="PIRSF" id="PIRSF005303">
    <property type="entry name" value="Thiam_monoph_kin"/>
    <property type="match status" value="1"/>
</dbReference>
<comment type="caution">
    <text evidence="2">Lacks conserved residue(s) required for the propagation of feature annotation.</text>
</comment>
<dbReference type="PANTHER" id="PTHR30270:SF0">
    <property type="entry name" value="THIAMINE-MONOPHOSPHATE KINASE"/>
    <property type="match status" value="1"/>
</dbReference>
<dbReference type="RefSeq" id="WP_189513820.1">
    <property type="nucleotide sequence ID" value="NZ_BMXG01000008.1"/>
</dbReference>
<dbReference type="GO" id="GO:0000287">
    <property type="term" value="F:magnesium ion binding"/>
    <property type="evidence" value="ECO:0007669"/>
    <property type="project" value="UniProtKB-UniRule"/>
</dbReference>
<feature type="binding site" evidence="2">
    <location>
        <position position="87"/>
    </location>
    <ligand>
        <name>Mg(2+)</name>
        <dbReference type="ChEBI" id="CHEBI:18420"/>
        <label>3</label>
    </ligand>
</feature>
<feature type="domain" description="PurM-like N-terminal" evidence="3">
    <location>
        <begin position="40"/>
        <end position="140"/>
    </location>
</feature>
<keyword evidence="2" id="KW-0808">Transferase</keyword>
<keyword evidence="2" id="KW-0547">Nucleotide-binding</keyword>
<feature type="binding site" evidence="2">
    <location>
        <position position="261"/>
    </location>
    <ligand>
        <name>substrate</name>
    </ligand>
</feature>
<dbReference type="GO" id="GO:0005524">
    <property type="term" value="F:ATP binding"/>
    <property type="evidence" value="ECO:0007669"/>
    <property type="project" value="UniProtKB-UniRule"/>
</dbReference>
<comment type="caution">
    <text evidence="4">The sequence shown here is derived from an EMBL/GenBank/DDBJ whole genome shotgun (WGS) entry which is preliminary data.</text>
</comment>
<evidence type="ECO:0000256" key="1">
    <source>
        <dbReference type="ARBA" id="ARBA00022977"/>
    </source>
</evidence>
<dbReference type="InterPro" id="IPR006283">
    <property type="entry name" value="ThiL-like"/>
</dbReference>
<feature type="binding site" evidence="2">
    <location>
        <position position="87"/>
    </location>
    <ligand>
        <name>Mg(2+)</name>
        <dbReference type="ChEBI" id="CHEBI:18420"/>
        <label>2</label>
    </ligand>
</feature>
<comment type="similarity">
    <text evidence="2">Belongs to the thiamine-monophosphate kinase family.</text>
</comment>
<keyword evidence="2 4" id="KW-0418">Kinase</keyword>
<keyword evidence="2" id="KW-0460">Magnesium</keyword>
<evidence type="ECO:0000259" key="3">
    <source>
        <dbReference type="Pfam" id="PF00586"/>
    </source>
</evidence>
<dbReference type="Gene3D" id="3.30.1330.10">
    <property type="entry name" value="PurM-like, N-terminal domain"/>
    <property type="match status" value="1"/>
</dbReference>
<protein>
    <recommendedName>
        <fullName evidence="2">Thiamine-monophosphate kinase</fullName>
        <shortName evidence="2">TMP kinase</shortName>
        <shortName evidence="2">Thiamine-phosphate kinase</shortName>
        <ecNumber evidence="2">2.7.4.16</ecNumber>
    </recommendedName>
</protein>
<feature type="binding site" evidence="2">
    <location>
        <position position="66"/>
    </location>
    <ligand>
        <name>substrate</name>
    </ligand>
</feature>
<keyword evidence="5" id="KW-1185">Reference proteome</keyword>
<feature type="binding site" evidence="2">
    <location>
        <position position="57"/>
    </location>
    <ligand>
        <name>Mg(2+)</name>
        <dbReference type="ChEBI" id="CHEBI:18420"/>
        <label>4</label>
    </ligand>
</feature>
<dbReference type="CDD" id="cd02194">
    <property type="entry name" value="ThiL"/>
    <property type="match status" value="1"/>
</dbReference>
<feature type="binding site" evidence="2">
    <location>
        <position position="87"/>
    </location>
    <ligand>
        <name>Mg(2+)</name>
        <dbReference type="ChEBI" id="CHEBI:18420"/>
        <label>4</label>
    </ligand>
</feature>
<dbReference type="GO" id="GO:0009229">
    <property type="term" value="P:thiamine diphosphate biosynthetic process"/>
    <property type="evidence" value="ECO:0007669"/>
    <property type="project" value="UniProtKB-UniRule"/>
</dbReference>
<feature type="binding site" evidence="2">
    <location>
        <position position="42"/>
    </location>
    <ligand>
        <name>Mg(2+)</name>
        <dbReference type="ChEBI" id="CHEBI:18420"/>
        <label>4</label>
    </ligand>
</feature>
<comment type="pathway">
    <text evidence="2">Cofactor biosynthesis; thiamine diphosphate biosynthesis; thiamine diphosphate from thiamine phosphate: step 1/1.</text>
</comment>
<feature type="binding site" evidence="2">
    <location>
        <position position="161"/>
    </location>
    <ligand>
        <name>ATP</name>
        <dbReference type="ChEBI" id="CHEBI:30616"/>
    </ligand>
</feature>
<dbReference type="Gene3D" id="3.90.650.10">
    <property type="entry name" value="PurM-like C-terminal domain"/>
    <property type="match status" value="1"/>
</dbReference>
<keyword evidence="2" id="KW-0067">ATP-binding</keyword>
<dbReference type="GO" id="GO:0009030">
    <property type="term" value="F:thiamine-phosphate kinase activity"/>
    <property type="evidence" value="ECO:0007669"/>
    <property type="project" value="UniProtKB-UniRule"/>
</dbReference>
<dbReference type="NCBIfam" id="TIGR01379">
    <property type="entry name" value="thiL"/>
    <property type="match status" value="1"/>
</dbReference>
<evidence type="ECO:0000313" key="5">
    <source>
        <dbReference type="Proteomes" id="UP000642829"/>
    </source>
</evidence>
<evidence type="ECO:0000313" key="4">
    <source>
        <dbReference type="EMBL" id="GHC00556.1"/>
    </source>
</evidence>
<sequence>MTPFTDQKADQIATLGENGLIEKITRWMEPISPPPPFGIGDDCAVMDSGDVGTLLVTVDALIWNEHFDDTFTPQEAGAKLIKRNLSDIAAMGGAPAGAVIALTLSDDVSVSWLEGFYAGIRETAQKWGFLIVGGDVTRGGASNFFGSHLTLMGSAARAIRRNGGQQAGDYILVTGDLGGSRHGKEKTFSPRITEGQWLAEQSVVKAMIDVTDGLAKDLPALLPKGTCARLNIDRLPISQDACKKSESSGKTPLTHALGDGEDYELLIILDQNTDPELLLEEWTRFHKSSLTLIGRIAESDESTERRLIDHATDQIITDEAFQHFR</sequence>
<feature type="binding site" evidence="2">
    <location>
        <position position="321"/>
    </location>
    <ligand>
        <name>substrate</name>
    </ligand>
</feature>
<keyword evidence="2" id="KW-0479">Metal-binding</keyword>
<dbReference type="UniPathway" id="UPA00060">
    <property type="reaction ID" value="UER00142"/>
</dbReference>
<feature type="binding site" evidence="2">
    <location>
        <begin position="134"/>
        <end position="135"/>
    </location>
    <ligand>
        <name>ATP</name>
        <dbReference type="ChEBI" id="CHEBI:30616"/>
    </ligand>
</feature>
<proteinExistence type="inferred from homology"/>
<dbReference type="InterPro" id="IPR036676">
    <property type="entry name" value="PurM-like_C_sf"/>
</dbReference>
<keyword evidence="1 2" id="KW-0784">Thiamine biosynthesis</keyword>
<dbReference type="AlphaFoldDB" id="A0A8J3DBC1"/>
<feature type="binding site" evidence="2">
    <location>
        <position position="211"/>
    </location>
    <ligand>
        <name>ATP</name>
        <dbReference type="ChEBI" id="CHEBI:30616"/>
    </ligand>
</feature>
<dbReference type="HAMAP" id="MF_02128">
    <property type="entry name" value="TMP_kinase"/>
    <property type="match status" value="1"/>
</dbReference>
<dbReference type="SUPFAM" id="SSF56042">
    <property type="entry name" value="PurM C-terminal domain-like"/>
    <property type="match status" value="1"/>
</dbReference>
<feature type="binding site" evidence="2">
    <location>
        <position position="59"/>
    </location>
    <ligand>
        <name>Mg(2+)</name>
        <dbReference type="ChEBI" id="CHEBI:18420"/>
        <label>2</label>
    </ligand>
</feature>
<organism evidence="4 5">
    <name type="scientific">Cerasicoccus arenae</name>
    <dbReference type="NCBI Taxonomy" id="424488"/>
    <lineage>
        <taxon>Bacteria</taxon>
        <taxon>Pseudomonadati</taxon>
        <taxon>Verrucomicrobiota</taxon>
        <taxon>Opitutia</taxon>
        <taxon>Puniceicoccales</taxon>
        <taxon>Cerasicoccaceae</taxon>
        <taxon>Cerasicoccus</taxon>
    </lineage>
</organism>
<dbReference type="PANTHER" id="PTHR30270">
    <property type="entry name" value="THIAMINE-MONOPHOSPHATE KINASE"/>
    <property type="match status" value="1"/>
</dbReference>
<feature type="binding site" evidence="2">
    <location>
        <position position="42"/>
    </location>
    <ligand>
        <name>Mg(2+)</name>
        <dbReference type="ChEBI" id="CHEBI:18420"/>
        <label>3</label>
    </ligand>
</feature>
<comment type="miscellaneous">
    <text evidence="2">Reaction mechanism of ThiL seems to utilize a direct, inline transfer of the gamma-phosphate of ATP to TMP rather than a phosphorylated enzyme intermediate.</text>
</comment>